<evidence type="ECO:0000256" key="13">
    <source>
        <dbReference type="RuleBase" id="RU003357"/>
    </source>
</evidence>
<proteinExistence type="inferred from homology"/>
<evidence type="ECO:0000313" key="17">
    <source>
        <dbReference type="EMBL" id="MFC3100129.1"/>
    </source>
</evidence>
<dbReference type="Gene3D" id="2.170.130.10">
    <property type="entry name" value="TonB-dependent receptor, plug domain"/>
    <property type="match status" value="1"/>
</dbReference>
<keyword evidence="10 12" id="KW-0472">Membrane</keyword>
<keyword evidence="3 12" id="KW-1134">Transmembrane beta strand</keyword>
<keyword evidence="11 12" id="KW-0998">Cell outer membrane</keyword>
<evidence type="ECO:0000256" key="8">
    <source>
        <dbReference type="ARBA" id="ARBA00023065"/>
    </source>
</evidence>
<gene>
    <name evidence="17" type="ORF">ACFODK_04410</name>
</gene>
<evidence type="ECO:0000259" key="15">
    <source>
        <dbReference type="Pfam" id="PF00593"/>
    </source>
</evidence>
<name>A0ABV7EBW9_9SPHN</name>
<evidence type="ECO:0000256" key="3">
    <source>
        <dbReference type="ARBA" id="ARBA00022452"/>
    </source>
</evidence>
<dbReference type="InterPro" id="IPR036942">
    <property type="entry name" value="Beta-barrel_TonB_sf"/>
</dbReference>
<evidence type="ECO:0000256" key="11">
    <source>
        <dbReference type="ARBA" id="ARBA00023237"/>
    </source>
</evidence>
<protein>
    <submittedName>
        <fullName evidence="17">TonB-dependent receptor</fullName>
    </submittedName>
</protein>
<keyword evidence="2 12" id="KW-0813">Transport</keyword>
<keyword evidence="9 13" id="KW-0798">TonB box</keyword>
<keyword evidence="18" id="KW-1185">Reference proteome</keyword>
<accession>A0ABV7EBW9</accession>
<evidence type="ECO:0000256" key="14">
    <source>
        <dbReference type="SAM" id="SignalP"/>
    </source>
</evidence>
<dbReference type="PANTHER" id="PTHR32552:SF89">
    <property type="entry name" value="CATECHOLATE SIDEROPHORE RECEPTOR FIU"/>
    <property type="match status" value="1"/>
</dbReference>
<dbReference type="PROSITE" id="PS52016">
    <property type="entry name" value="TONB_DEPENDENT_REC_3"/>
    <property type="match status" value="1"/>
</dbReference>
<keyword evidence="4" id="KW-0410">Iron transport</keyword>
<evidence type="ECO:0000256" key="9">
    <source>
        <dbReference type="ARBA" id="ARBA00023077"/>
    </source>
</evidence>
<feature type="domain" description="TonB-dependent receptor-like beta-barrel" evidence="15">
    <location>
        <begin position="274"/>
        <end position="719"/>
    </location>
</feature>
<evidence type="ECO:0000256" key="6">
    <source>
        <dbReference type="ARBA" id="ARBA00022729"/>
    </source>
</evidence>
<dbReference type="RefSeq" id="WP_336917930.1">
    <property type="nucleotide sequence ID" value="NZ_JBANRN010000003.1"/>
</dbReference>
<keyword evidence="5 12" id="KW-0812">Transmembrane</keyword>
<evidence type="ECO:0000259" key="16">
    <source>
        <dbReference type="Pfam" id="PF07715"/>
    </source>
</evidence>
<comment type="caution">
    <text evidence="17">The sequence shown here is derived from an EMBL/GenBank/DDBJ whole genome shotgun (WGS) entry which is preliminary data.</text>
</comment>
<evidence type="ECO:0000313" key="18">
    <source>
        <dbReference type="Proteomes" id="UP001595378"/>
    </source>
</evidence>
<evidence type="ECO:0000256" key="2">
    <source>
        <dbReference type="ARBA" id="ARBA00022448"/>
    </source>
</evidence>
<evidence type="ECO:0000256" key="12">
    <source>
        <dbReference type="PROSITE-ProRule" id="PRU01360"/>
    </source>
</evidence>
<comment type="subcellular location">
    <subcellularLocation>
        <location evidence="1 12">Cell outer membrane</location>
        <topology evidence="1 12">Multi-pass membrane protein</topology>
    </subcellularLocation>
</comment>
<evidence type="ECO:0000256" key="10">
    <source>
        <dbReference type="ARBA" id="ARBA00023136"/>
    </source>
</evidence>
<keyword evidence="17" id="KW-0675">Receptor</keyword>
<dbReference type="Gene3D" id="2.40.170.20">
    <property type="entry name" value="TonB-dependent receptor, beta-barrel domain"/>
    <property type="match status" value="1"/>
</dbReference>
<dbReference type="SUPFAM" id="SSF56935">
    <property type="entry name" value="Porins"/>
    <property type="match status" value="1"/>
</dbReference>
<dbReference type="InterPro" id="IPR000531">
    <property type="entry name" value="Beta-barrel_TonB"/>
</dbReference>
<dbReference type="EMBL" id="JBHRSU010000004">
    <property type="protein sequence ID" value="MFC3100129.1"/>
    <property type="molecule type" value="Genomic_DNA"/>
</dbReference>
<keyword evidence="8" id="KW-0406">Ion transport</keyword>
<dbReference type="Proteomes" id="UP001595378">
    <property type="component" value="Unassembled WGS sequence"/>
</dbReference>
<dbReference type="PANTHER" id="PTHR32552">
    <property type="entry name" value="FERRICHROME IRON RECEPTOR-RELATED"/>
    <property type="match status" value="1"/>
</dbReference>
<evidence type="ECO:0000256" key="7">
    <source>
        <dbReference type="ARBA" id="ARBA00023004"/>
    </source>
</evidence>
<feature type="signal peptide" evidence="14">
    <location>
        <begin position="1"/>
        <end position="24"/>
    </location>
</feature>
<comment type="similarity">
    <text evidence="12 13">Belongs to the TonB-dependent receptor family.</text>
</comment>
<keyword evidence="7" id="KW-0408">Iron</keyword>
<organism evidence="17 18">
    <name type="scientific">Alteraurantiacibacter lauratis</name>
    <dbReference type="NCBI Taxonomy" id="2054627"/>
    <lineage>
        <taxon>Bacteria</taxon>
        <taxon>Pseudomonadati</taxon>
        <taxon>Pseudomonadota</taxon>
        <taxon>Alphaproteobacteria</taxon>
        <taxon>Sphingomonadales</taxon>
        <taxon>Erythrobacteraceae</taxon>
        <taxon>Alteraurantiacibacter</taxon>
    </lineage>
</organism>
<feature type="domain" description="TonB-dependent receptor plug" evidence="16">
    <location>
        <begin position="50"/>
        <end position="161"/>
    </location>
</feature>
<evidence type="ECO:0000256" key="1">
    <source>
        <dbReference type="ARBA" id="ARBA00004571"/>
    </source>
</evidence>
<dbReference type="Pfam" id="PF00593">
    <property type="entry name" value="TonB_dep_Rec_b-barrel"/>
    <property type="match status" value="1"/>
</dbReference>
<keyword evidence="6 14" id="KW-0732">Signal</keyword>
<reference evidence="18" key="1">
    <citation type="journal article" date="2019" name="Int. J. Syst. Evol. Microbiol.">
        <title>The Global Catalogue of Microorganisms (GCM) 10K type strain sequencing project: providing services to taxonomists for standard genome sequencing and annotation.</title>
        <authorList>
            <consortium name="The Broad Institute Genomics Platform"/>
            <consortium name="The Broad Institute Genome Sequencing Center for Infectious Disease"/>
            <person name="Wu L."/>
            <person name="Ma J."/>
        </authorList>
    </citation>
    <scope>NUCLEOTIDE SEQUENCE [LARGE SCALE GENOMIC DNA]</scope>
    <source>
        <strain evidence="18">KCTC 52606</strain>
    </source>
</reference>
<dbReference type="InterPro" id="IPR012910">
    <property type="entry name" value="Plug_dom"/>
</dbReference>
<sequence>MHSLRTIALASVAPLALFAQPAFANEDTAENADTSTTTTDVIIVYGQGQTRQVQEIQAQDISSLLPGTSVIRAIEKLPSVNIQAADPFGNYEWSTRVTIRSFNQNQLGFTFDGVPLGDMSYGNHNGLHISRAVSSENVGSVLVSQGAGSLGTNSTGNLGGTVETFSIAPEGRMGIDAAATYGSNDTMRGFVRVNAGSANGVRGYLSYGYGSSDKFKGEGKQDQHMINAKIVVPIGEDAALDAWASYSDRREQDYQDMSLDMLSRLGSRWDNFFPDYALAIRVADIANNRGDTGAPVSNAAAGTVYPGAITSADDAYYDAAGLRKDFLAHIGLTLPVGDEGSFAIRGYYHDNSGRGLWGTPYVASPNGVPLSMRTTEYEMNRVGAFTSLDFAAGIQNFTVTAWIEQNEFNQARRFYAFESRTNPGLSFREWPKNPFFTQWEFDFTTDTMQYSVADRIDLGMLTLNLGWKGFKVSNEATPIVAASFPSGKISVEDWFQPHAGFNVELSDTAELFGGFTQATRAFASATTTGPFSTNQTGFNAIRDTLKPEQSDTYELGLRFNDPVFNGVVGAYLVNFRNRLLSAAAGASIVGNPNVLQNVGNVRALGFEAVGDLRLGGGFNLFASYSYTDATYRDDVFNVSGTLLAAIKGKTVVDAPKHLLRGELGYDDGALFGRIGANYMSRRFFTYTNDQSVPGRAIVDATLGYRFNDFIEAQLNATNLFDKDYVSTIGSGGFGNSGDRQTLLVGAPQQFFVSLRTSF</sequence>
<dbReference type="InterPro" id="IPR037066">
    <property type="entry name" value="Plug_dom_sf"/>
</dbReference>
<evidence type="ECO:0000256" key="5">
    <source>
        <dbReference type="ARBA" id="ARBA00022692"/>
    </source>
</evidence>
<dbReference type="Pfam" id="PF07715">
    <property type="entry name" value="Plug"/>
    <property type="match status" value="1"/>
</dbReference>
<feature type="chain" id="PRO_5047066859" evidence="14">
    <location>
        <begin position="25"/>
        <end position="758"/>
    </location>
</feature>
<dbReference type="InterPro" id="IPR039426">
    <property type="entry name" value="TonB-dep_rcpt-like"/>
</dbReference>
<evidence type="ECO:0000256" key="4">
    <source>
        <dbReference type="ARBA" id="ARBA00022496"/>
    </source>
</evidence>